<dbReference type="EMBL" id="WWNE01000004">
    <property type="protein sequence ID" value="NBG65079.1"/>
    <property type="molecule type" value="Genomic_DNA"/>
</dbReference>
<dbReference type="GO" id="GO:0090313">
    <property type="term" value="P:regulation of protein targeting to membrane"/>
    <property type="evidence" value="ECO:0007669"/>
    <property type="project" value="TreeGrafter"/>
</dbReference>
<keyword evidence="4" id="KW-1185">Reference proteome</keyword>
<name>A0A6N9NGW8_9FLAO</name>
<keyword evidence="2" id="KW-0812">Transmembrane</keyword>
<dbReference type="GO" id="GO:0005886">
    <property type="term" value="C:plasma membrane"/>
    <property type="evidence" value="ECO:0007669"/>
    <property type="project" value="TreeGrafter"/>
</dbReference>
<dbReference type="AlphaFoldDB" id="A0A6N9NGW8"/>
<keyword evidence="2" id="KW-1133">Transmembrane helix</keyword>
<comment type="caution">
    <text evidence="3">The sequence shown here is derived from an EMBL/GenBank/DDBJ whole genome shotgun (WGS) entry which is preliminary data.</text>
</comment>
<evidence type="ECO:0000256" key="1">
    <source>
        <dbReference type="SAM" id="MobiDB-lite"/>
    </source>
</evidence>
<reference evidence="3 4" key="1">
    <citation type="submission" date="2019-12" db="EMBL/GenBank/DDBJ databases">
        <authorList>
            <person name="Zhao J."/>
        </authorList>
    </citation>
    <scope>NUCLEOTIDE SEQUENCE [LARGE SCALE GENOMIC DNA]</scope>
    <source>
        <strain evidence="3 4">S-15</strain>
    </source>
</reference>
<proteinExistence type="predicted"/>
<evidence type="ECO:0000313" key="4">
    <source>
        <dbReference type="Proteomes" id="UP000470771"/>
    </source>
</evidence>
<accession>A0A6N9NGW8</accession>
<dbReference type="Proteomes" id="UP000470771">
    <property type="component" value="Unassembled WGS sequence"/>
</dbReference>
<protein>
    <submittedName>
        <fullName evidence="3">Uncharacterized protein</fullName>
    </submittedName>
</protein>
<organism evidence="3 4">
    <name type="scientific">Acidiluteibacter ferrifornacis</name>
    <dbReference type="NCBI Taxonomy" id="2692424"/>
    <lineage>
        <taxon>Bacteria</taxon>
        <taxon>Pseudomonadati</taxon>
        <taxon>Bacteroidota</taxon>
        <taxon>Flavobacteriia</taxon>
        <taxon>Flavobacteriales</taxon>
        <taxon>Cryomorphaceae</taxon>
        <taxon>Acidiluteibacter</taxon>
    </lineage>
</organism>
<feature type="transmembrane region" description="Helical" evidence="2">
    <location>
        <begin position="7"/>
        <end position="29"/>
    </location>
</feature>
<gene>
    <name evidence="3" type="ORF">GQN54_03055</name>
</gene>
<dbReference type="PANTHER" id="PTHR30441:SF8">
    <property type="entry name" value="DUF748 DOMAIN-CONTAINING PROTEIN"/>
    <property type="match status" value="1"/>
</dbReference>
<evidence type="ECO:0000313" key="3">
    <source>
        <dbReference type="EMBL" id="NBG65079.1"/>
    </source>
</evidence>
<feature type="compositionally biased region" description="Basic and acidic residues" evidence="1">
    <location>
        <begin position="849"/>
        <end position="863"/>
    </location>
</feature>
<dbReference type="PANTHER" id="PTHR30441">
    <property type="entry name" value="DUF748 DOMAIN-CONTAINING PROTEIN"/>
    <property type="match status" value="1"/>
</dbReference>
<feature type="region of interest" description="Disordered" evidence="1">
    <location>
        <begin position="832"/>
        <end position="888"/>
    </location>
</feature>
<evidence type="ECO:0000256" key="2">
    <source>
        <dbReference type="SAM" id="Phobius"/>
    </source>
</evidence>
<sequence>MQRLKKFFFRFTIIFLVLLGSAIGLAFFFEDDVKQFAVKTINTYIKSEVKVGEIEFSFIKKFPSASLEFKNVLAYGTTESTNTDTLFQFGSIFMEFNIWSILNKNYTVNKLSFEEGAVNLLIDEDGKENFIIWKESEETTDVQTDLKLSLSSVHFENVAFQFENQIKQLFFSNYIHQLELNGAFTSNNYDLDFDTKFQLINYQQGSTTYVENRTVELSAVFKIDRTTNVYTIKNAQLTYDRLPFKIDGSIKNLESGMDLDLSIASDNVSIPAIIQLLPDEQKNTLTAYQIDGNALFNGIIKGLVTDSQSPSINFNFQVEKASFIHQESDVALHNISLNGSYDNGSENALRTSKLALENINAKFGKGSINGGLTLTDFNDPSYIFNGNLTLFLEELIPFMNVTALTDVKGQLDIHLQTKGRIAKLKEFTLDDWKKAQTKGEVVLTNVNFKLKDKPQEYKNISGNLELRNNDIKASNFKGQISRSDFNFNGTLNNLIGFLFSEEQSLKMDASLRSKRIFLDELLLSDKSTPTDSAYQLAFSERISFYLDCKIDSLSFSKFSFSSAQAFVSLQSKVLKASGVSFKTMQGEATGNLVVNTATKGKVVMTSEAQLKHISITDLFNDFGNFGQQTITAQNLKGIADCDIELYSEWTPQLILDKKSLEVHADLKIEKGELINFASLEALSDYIALSDLKHIKFATLSNQIIIKDERIFIPSFDINSSALNLKLEGSHSFENDINYKFQLLLNDILGNKAKAARKKQSEFGQIEDDGLGKTQLFIKMTGNLSDPKISYDTDALRSYWKEGLQNEKKVVKSMLKEEFGLFKKDTTLKSIPDRSTKKQTFEMEWDEEENQSRPKDVKETETEKKKSKKSGFGKFIDKIAQPNENEFEE</sequence>
<dbReference type="InterPro" id="IPR052894">
    <property type="entry name" value="AsmA-related"/>
</dbReference>
<keyword evidence="2" id="KW-0472">Membrane</keyword>